<evidence type="ECO:0000313" key="1">
    <source>
        <dbReference type="EMBL" id="AFC99028.1"/>
    </source>
</evidence>
<accession>H8I925</accession>
<dbReference type="EMBL" id="CP003243">
    <property type="protein sequence ID" value="AFC99028.1"/>
    <property type="molecule type" value="Genomic_DNA"/>
</dbReference>
<dbReference type="HOGENOM" id="CLU_2534671_0_0_2"/>
<dbReference type="KEGG" id="mez:Mtc_0257"/>
<dbReference type="RefSeq" id="WP_014404867.1">
    <property type="nucleotide sequence ID" value="NC_017034.1"/>
</dbReference>
<dbReference type="GeneID" id="11970137"/>
<keyword evidence="2" id="KW-1185">Reference proteome</keyword>
<dbReference type="Proteomes" id="UP000005233">
    <property type="component" value="Chromosome"/>
</dbReference>
<proteinExistence type="predicted"/>
<name>H8I925_METCZ</name>
<gene>
    <name evidence="1" type="ordered locus">Mtc_0257</name>
</gene>
<reference evidence="1 2" key="1">
    <citation type="journal article" date="2012" name="J. Bacteriol.">
        <title>Complete genome sequence of a thermophilic methanogen, Methanocella conradii HZ254, isolated from Chinese rice field soil.</title>
        <authorList>
            <person name="Lu Z."/>
            <person name="Lu Y."/>
        </authorList>
    </citation>
    <scope>NUCLEOTIDE SEQUENCE [LARGE SCALE GENOMIC DNA]</scope>
    <source>
        <strain evidence="2">DSM 24694 / JCM 17849 / CGMCC 1.5162 / HZ254</strain>
    </source>
</reference>
<dbReference type="AlphaFoldDB" id="H8I925"/>
<protein>
    <submittedName>
        <fullName evidence="1">Uncharacterized protein</fullName>
    </submittedName>
</protein>
<organism evidence="1 2">
    <name type="scientific">Methanocella conradii (strain DSM 24694 / JCM 17849 / CGMCC 1.5162 / HZ254)</name>
    <dbReference type="NCBI Taxonomy" id="1041930"/>
    <lineage>
        <taxon>Archaea</taxon>
        <taxon>Methanobacteriati</taxon>
        <taxon>Methanobacteriota</taxon>
        <taxon>Stenosarchaea group</taxon>
        <taxon>Methanomicrobia</taxon>
        <taxon>Methanocellales</taxon>
        <taxon>Methanocellaceae</taxon>
        <taxon>Methanocella</taxon>
    </lineage>
</organism>
<evidence type="ECO:0000313" key="2">
    <source>
        <dbReference type="Proteomes" id="UP000005233"/>
    </source>
</evidence>
<dbReference type="eggNOG" id="arCOG11681">
    <property type="taxonomic scope" value="Archaea"/>
</dbReference>
<sequence length="83" mass="9529">MTYVDDDDFDDFEAGEGEEEIKKDEAGRCDECGLKVKKDDAVVCPMCSAVYHRWCATECNVCKTPFDERLEVKNAKSRKKVKR</sequence>